<evidence type="ECO:0000313" key="1">
    <source>
        <dbReference type="EMBL" id="KAJ7764933.1"/>
    </source>
</evidence>
<dbReference type="Proteomes" id="UP001215598">
    <property type="component" value="Unassembled WGS sequence"/>
</dbReference>
<protein>
    <recommendedName>
        <fullName evidence="3">F-box domain-containing protein</fullName>
    </recommendedName>
</protein>
<dbReference type="EMBL" id="JARKIB010000027">
    <property type="protein sequence ID" value="KAJ7764933.1"/>
    <property type="molecule type" value="Genomic_DNA"/>
</dbReference>
<gene>
    <name evidence="1" type="ORF">B0H16DRAFT_1310555</name>
</gene>
<sequence>MRDLPQELVDHVLDNIAFSATGDTKDIGACGSVCKRWLPSSRKHLFSHLAISNSGSPTPQSFLDLADGSSEPVLSFVRTIHLGLAVHDTPIA</sequence>
<accession>A0AAD7JHF1</accession>
<comment type="caution">
    <text evidence="1">The sequence shown here is derived from an EMBL/GenBank/DDBJ whole genome shotgun (WGS) entry which is preliminary data.</text>
</comment>
<feature type="non-terminal residue" evidence="1">
    <location>
        <position position="92"/>
    </location>
</feature>
<evidence type="ECO:0000313" key="2">
    <source>
        <dbReference type="Proteomes" id="UP001215598"/>
    </source>
</evidence>
<dbReference type="CDD" id="cd09917">
    <property type="entry name" value="F-box_SF"/>
    <property type="match status" value="1"/>
</dbReference>
<evidence type="ECO:0008006" key="3">
    <source>
        <dbReference type="Google" id="ProtNLM"/>
    </source>
</evidence>
<dbReference type="AlphaFoldDB" id="A0AAD7JHF1"/>
<proteinExistence type="predicted"/>
<organism evidence="1 2">
    <name type="scientific">Mycena metata</name>
    <dbReference type="NCBI Taxonomy" id="1033252"/>
    <lineage>
        <taxon>Eukaryota</taxon>
        <taxon>Fungi</taxon>
        <taxon>Dikarya</taxon>
        <taxon>Basidiomycota</taxon>
        <taxon>Agaricomycotina</taxon>
        <taxon>Agaricomycetes</taxon>
        <taxon>Agaricomycetidae</taxon>
        <taxon>Agaricales</taxon>
        <taxon>Marasmiineae</taxon>
        <taxon>Mycenaceae</taxon>
        <taxon>Mycena</taxon>
    </lineage>
</organism>
<reference evidence="1" key="1">
    <citation type="submission" date="2023-03" db="EMBL/GenBank/DDBJ databases">
        <title>Massive genome expansion in bonnet fungi (Mycena s.s.) driven by repeated elements and novel gene families across ecological guilds.</title>
        <authorList>
            <consortium name="Lawrence Berkeley National Laboratory"/>
            <person name="Harder C.B."/>
            <person name="Miyauchi S."/>
            <person name="Viragh M."/>
            <person name="Kuo A."/>
            <person name="Thoen E."/>
            <person name="Andreopoulos B."/>
            <person name="Lu D."/>
            <person name="Skrede I."/>
            <person name="Drula E."/>
            <person name="Henrissat B."/>
            <person name="Morin E."/>
            <person name="Kohler A."/>
            <person name="Barry K."/>
            <person name="LaButti K."/>
            <person name="Morin E."/>
            <person name="Salamov A."/>
            <person name="Lipzen A."/>
            <person name="Mereny Z."/>
            <person name="Hegedus B."/>
            <person name="Baldrian P."/>
            <person name="Stursova M."/>
            <person name="Weitz H."/>
            <person name="Taylor A."/>
            <person name="Grigoriev I.V."/>
            <person name="Nagy L.G."/>
            <person name="Martin F."/>
            <person name="Kauserud H."/>
        </authorList>
    </citation>
    <scope>NUCLEOTIDE SEQUENCE</scope>
    <source>
        <strain evidence="1">CBHHK182m</strain>
    </source>
</reference>
<dbReference type="InterPro" id="IPR036047">
    <property type="entry name" value="F-box-like_dom_sf"/>
</dbReference>
<name>A0AAD7JHF1_9AGAR</name>
<dbReference type="SUPFAM" id="SSF81383">
    <property type="entry name" value="F-box domain"/>
    <property type="match status" value="1"/>
</dbReference>
<keyword evidence="2" id="KW-1185">Reference proteome</keyword>